<dbReference type="Proteomes" id="UP001189757">
    <property type="component" value="Unassembled WGS sequence"/>
</dbReference>
<name>A0ABN9JST6_9RALS</name>
<keyword evidence="2" id="KW-1185">Reference proteome</keyword>
<evidence type="ECO:0000313" key="1">
    <source>
        <dbReference type="EMBL" id="CAJ0819025.1"/>
    </source>
</evidence>
<organism evidence="1 2">
    <name type="scientific">Ralstonia flaminis</name>
    <dbReference type="NCBI Taxonomy" id="3058597"/>
    <lineage>
        <taxon>Bacteria</taxon>
        <taxon>Pseudomonadati</taxon>
        <taxon>Pseudomonadota</taxon>
        <taxon>Betaproteobacteria</taxon>
        <taxon>Burkholderiales</taxon>
        <taxon>Burkholderiaceae</taxon>
        <taxon>Ralstonia</taxon>
    </lineage>
</organism>
<comment type="caution">
    <text evidence="1">The sequence shown here is derived from an EMBL/GenBank/DDBJ whole genome shotgun (WGS) entry which is preliminary data.</text>
</comment>
<protein>
    <submittedName>
        <fullName evidence="1">Uncharacterized protein</fullName>
    </submittedName>
</protein>
<gene>
    <name evidence="1" type="ORF">LMG18101_03809</name>
</gene>
<reference evidence="1 2" key="1">
    <citation type="submission" date="2023-07" db="EMBL/GenBank/DDBJ databases">
        <authorList>
            <person name="Peeters C."/>
        </authorList>
    </citation>
    <scope>NUCLEOTIDE SEQUENCE [LARGE SCALE GENOMIC DNA]</scope>
    <source>
        <strain evidence="1 2">LMG 18101</strain>
    </source>
</reference>
<evidence type="ECO:0000313" key="2">
    <source>
        <dbReference type="Proteomes" id="UP001189757"/>
    </source>
</evidence>
<proteinExistence type="predicted"/>
<sequence length="81" mass="9138">MPDFMESRFDGAEETLDFSHGMLTKAGYAQLPAELRRLRAKPATLHDEAADAPLAEKRGTALLLAMRLWEPDVFRPLRRVA</sequence>
<accession>A0ABN9JST6</accession>
<dbReference type="EMBL" id="CATZLL010000013">
    <property type="protein sequence ID" value="CAJ0819025.1"/>
    <property type="molecule type" value="Genomic_DNA"/>
</dbReference>